<reference evidence="2 3" key="1">
    <citation type="submission" date="2024-06" db="EMBL/GenBank/DDBJ databases">
        <title>Genomic Encyclopedia of Type Strains, Phase IV (KMG-IV): sequencing the most valuable type-strain genomes for metagenomic binning, comparative biology and taxonomic classification.</title>
        <authorList>
            <person name="Goeker M."/>
        </authorList>
    </citation>
    <scope>NUCLEOTIDE SEQUENCE [LARGE SCALE GENOMIC DNA]</scope>
    <source>
        <strain evidence="2 3">DSM 26128</strain>
    </source>
</reference>
<evidence type="ECO:0000256" key="1">
    <source>
        <dbReference type="SAM" id="Phobius"/>
    </source>
</evidence>
<evidence type="ECO:0000313" key="3">
    <source>
        <dbReference type="Proteomes" id="UP001549099"/>
    </source>
</evidence>
<gene>
    <name evidence="2" type="ORF">ABID49_001674</name>
</gene>
<evidence type="ECO:0000313" key="2">
    <source>
        <dbReference type="EMBL" id="MET3575768.1"/>
    </source>
</evidence>
<keyword evidence="1" id="KW-0812">Transmembrane</keyword>
<keyword evidence="1" id="KW-0472">Membrane</keyword>
<proteinExistence type="predicted"/>
<organism evidence="2 3">
    <name type="scientific">Bhargavaea ullalensis</name>
    <dbReference type="NCBI Taxonomy" id="1265685"/>
    <lineage>
        <taxon>Bacteria</taxon>
        <taxon>Bacillati</taxon>
        <taxon>Bacillota</taxon>
        <taxon>Bacilli</taxon>
        <taxon>Bacillales</taxon>
        <taxon>Caryophanaceae</taxon>
        <taxon>Bhargavaea</taxon>
    </lineage>
</organism>
<keyword evidence="1" id="KW-1133">Transmembrane helix</keyword>
<keyword evidence="3" id="KW-1185">Reference proteome</keyword>
<protein>
    <submittedName>
        <fullName evidence="2">Uncharacterized protein</fullName>
    </submittedName>
</protein>
<comment type="caution">
    <text evidence="2">The sequence shown here is derived from an EMBL/GenBank/DDBJ whole genome shotgun (WGS) entry which is preliminary data.</text>
</comment>
<dbReference type="RefSeq" id="WP_354197217.1">
    <property type="nucleotide sequence ID" value="NZ_JBEPLW010000011.1"/>
</dbReference>
<name>A0ABV2GBX2_9BACL</name>
<dbReference type="Proteomes" id="UP001549099">
    <property type="component" value="Unassembled WGS sequence"/>
</dbReference>
<feature type="transmembrane region" description="Helical" evidence="1">
    <location>
        <begin position="5"/>
        <end position="21"/>
    </location>
</feature>
<sequence length="52" mass="5979">MKLSIHIFIMLVLVVATVLLYNHGLAAIPLILLSVQLFWLTFRGMRLLKKQT</sequence>
<feature type="transmembrane region" description="Helical" evidence="1">
    <location>
        <begin position="27"/>
        <end position="45"/>
    </location>
</feature>
<accession>A0ABV2GBX2</accession>
<dbReference type="EMBL" id="JBEPLW010000011">
    <property type="protein sequence ID" value="MET3575768.1"/>
    <property type="molecule type" value="Genomic_DNA"/>
</dbReference>